<evidence type="ECO:0000256" key="1">
    <source>
        <dbReference type="SAM" id="MobiDB-lite"/>
    </source>
</evidence>
<keyword evidence="4" id="KW-1185">Reference proteome</keyword>
<evidence type="ECO:0000313" key="3">
    <source>
        <dbReference type="EMBL" id="GFU04874.1"/>
    </source>
</evidence>
<dbReference type="EMBL" id="BMAW01027963">
    <property type="protein sequence ID" value="GFU04874.1"/>
    <property type="molecule type" value="Genomic_DNA"/>
</dbReference>
<feature type="signal peptide" evidence="2">
    <location>
        <begin position="1"/>
        <end position="18"/>
    </location>
</feature>
<reference evidence="3" key="1">
    <citation type="submission" date="2020-08" db="EMBL/GenBank/DDBJ databases">
        <title>Multicomponent nature underlies the extraordinary mechanical properties of spider dragline silk.</title>
        <authorList>
            <person name="Kono N."/>
            <person name="Nakamura H."/>
            <person name="Mori M."/>
            <person name="Yoshida Y."/>
            <person name="Ohtoshi R."/>
            <person name="Malay A.D."/>
            <person name="Moran D.A.P."/>
            <person name="Tomita M."/>
            <person name="Numata K."/>
            <person name="Arakawa K."/>
        </authorList>
    </citation>
    <scope>NUCLEOTIDE SEQUENCE</scope>
</reference>
<accession>A0A8X6Q3N0</accession>
<feature type="chain" id="PRO_5036502012" evidence="2">
    <location>
        <begin position="19"/>
        <end position="86"/>
    </location>
</feature>
<gene>
    <name evidence="3" type="ORF">NPIL_8581</name>
</gene>
<comment type="caution">
    <text evidence="3">The sequence shown here is derived from an EMBL/GenBank/DDBJ whole genome shotgun (WGS) entry which is preliminary data.</text>
</comment>
<evidence type="ECO:0000256" key="2">
    <source>
        <dbReference type="SAM" id="SignalP"/>
    </source>
</evidence>
<dbReference type="AlphaFoldDB" id="A0A8X6Q3N0"/>
<organism evidence="3 4">
    <name type="scientific">Nephila pilipes</name>
    <name type="common">Giant wood spider</name>
    <name type="synonym">Nephila maculata</name>
    <dbReference type="NCBI Taxonomy" id="299642"/>
    <lineage>
        <taxon>Eukaryota</taxon>
        <taxon>Metazoa</taxon>
        <taxon>Ecdysozoa</taxon>
        <taxon>Arthropoda</taxon>
        <taxon>Chelicerata</taxon>
        <taxon>Arachnida</taxon>
        <taxon>Araneae</taxon>
        <taxon>Araneomorphae</taxon>
        <taxon>Entelegynae</taxon>
        <taxon>Araneoidea</taxon>
        <taxon>Nephilidae</taxon>
        <taxon>Nephila</taxon>
    </lineage>
</organism>
<keyword evidence="2" id="KW-0732">Signal</keyword>
<feature type="compositionally biased region" description="Polar residues" evidence="1">
    <location>
        <begin position="56"/>
        <end position="69"/>
    </location>
</feature>
<dbReference type="Proteomes" id="UP000887013">
    <property type="component" value="Unassembled WGS sequence"/>
</dbReference>
<protein>
    <submittedName>
        <fullName evidence="3">Uncharacterized protein</fullName>
    </submittedName>
</protein>
<name>A0A8X6Q3N0_NEPPI</name>
<sequence length="86" mass="9560">MATVLSFLLLSFPAVSLASRVELRGREERVLLIRPSDGRDSKLPSDVPEPEDLAQSVGSLTRLHNTNHISGKRSVNCRNRIGRRIP</sequence>
<evidence type="ECO:0000313" key="4">
    <source>
        <dbReference type="Proteomes" id="UP000887013"/>
    </source>
</evidence>
<dbReference type="OrthoDB" id="10318457at2759"/>
<feature type="region of interest" description="Disordered" evidence="1">
    <location>
        <begin position="37"/>
        <end position="86"/>
    </location>
</feature>
<proteinExistence type="predicted"/>